<gene>
    <name evidence="1" type="ORF">GCM10008957_50070</name>
</gene>
<name>A0A918CQN4_9DEIO</name>
<evidence type="ECO:0000313" key="1">
    <source>
        <dbReference type="EMBL" id="GGR33847.1"/>
    </source>
</evidence>
<reference evidence="1" key="2">
    <citation type="submission" date="2020-09" db="EMBL/GenBank/DDBJ databases">
        <authorList>
            <person name="Sun Q."/>
            <person name="Ohkuma M."/>
        </authorList>
    </citation>
    <scope>NUCLEOTIDE SEQUENCE</scope>
    <source>
        <strain evidence="1">JCM 31311</strain>
    </source>
</reference>
<dbReference type="AlphaFoldDB" id="A0A918CQN4"/>
<protein>
    <submittedName>
        <fullName evidence="1">Uncharacterized protein</fullName>
    </submittedName>
</protein>
<accession>A0A918CQN4</accession>
<comment type="caution">
    <text evidence="1">The sequence shown here is derived from an EMBL/GenBank/DDBJ whole genome shotgun (WGS) entry which is preliminary data.</text>
</comment>
<proteinExistence type="predicted"/>
<dbReference type="EMBL" id="BMQL01000061">
    <property type="protein sequence ID" value="GGR33847.1"/>
    <property type="molecule type" value="Genomic_DNA"/>
</dbReference>
<keyword evidence="2" id="KW-1185">Reference proteome</keyword>
<reference evidence="1" key="1">
    <citation type="journal article" date="2014" name="Int. J. Syst. Evol. Microbiol.">
        <title>Complete genome sequence of Corynebacterium casei LMG S-19264T (=DSM 44701T), isolated from a smear-ripened cheese.</title>
        <authorList>
            <consortium name="US DOE Joint Genome Institute (JGI-PGF)"/>
            <person name="Walter F."/>
            <person name="Albersmeier A."/>
            <person name="Kalinowski J."/>
            <person name="Ruckert C."/>
        </authorList>
    </citation>
    <scope>NUCLEOTIDE SEQUENCE</scope>
    <source>
        <strain evidence="1">JCM 31311</strain>
    </source>
</reference>
<evidence type="ECO:0000313" key="2">
    <source>
        <dbReference type="Proteomes" id="UP000603865"/>
    </source>
</evidence>
<dbReference type="Proteomes" id="UP000603865">
    <property type="component" value="Unassembled WGS sequence"/>
</dbReference>
<organism evidence="1 2">
    <name type="scientific">Deinococcus ruber</name>
    <dbReference type="NCBI Taxonomy" id="1848197"/>
    <lineage>
        <taxon>Bacteria</taxon>
        <taxon>Thermotogati</taxon>
        <taxon>Deinococcota</taxon>
        <taxon>Deinococci</taxon>
        <taxon>Deinococcales</taxon>
        <taxon>Deinococcaceae</taxon>
        <taxon>Deinococcus</taxon>
    </lineage>
</organism>
<sequence>MADPDVEQIVMLLEQAIADFRSGHGQLALASPATVLRDVFPEGSEFDGWHWQKTDGVRTLVLRMKR</sequence>